<evidence type="ECO:0000313" key="14">
    <source>
        <dbReference type="Proteomes" id="UP000664209"/>
    </source>
</evidence>
<evidence type="ECO:0000256" key="10">
    <source>
        <dbReference type="ARBA" id="ARBA00023163"/>
    </source>
</evidence>
<proteinExistence type="inferred from homology"/>
<comment type="similarity">
    <text evidence="2">Belongs to the Fur family.</text>
</comment>
<comment type="cofactor">
    <cofactor evidence="11">
        <name>Zn(2+)</name>
        <dbReference type="ChEBI" id="CHEBI:29105"/>
    </cofactor>
    <text evidence="11">Binds 1 zinc ion per subunit.</text>
</comment>
<dbReference type="GO" id="GO:0005737">
    <property type="term" value="C:cytoplasm"/>
    <property type="evidence" value="ECO:0007669"/>
    <property type="project" value="UniProtKB-SubCell"/>
</dbReference>
<feature type="region of interest" description="Disordered" evidence="12">
    <location>
        <begin position="150"/>
        <end position="173"/>
    </location>
</feature>
<dbReference type="Proteomes" id="UP000664209">
    <property type="component" value="Unassembled WGS sequence"/>
</dbReference>
<reference evidence="13" key="1">
    <citation type="submission" date="2021-03" db="EMBL/GenBank/DDBJ databases">
        <title>Actinotalea soli sp. nov., isolated from soil.</title>
        <authorList>
            <person name="Ping W."/>
            <person name="Zhang J."/>
        </authorList>
    </citation>
    <scope>NUCLEOTIDE SEQUENCE</scope>
    <source>
        <strain evidence="13">BY-33</strain>
    </source>
</reference>
<dbReference type="Gene3D" id="1.10.10.10">
    <property type="entry name" value="Winged helix-like DNA-binding domain superfamily/Winged helix DNA-binding domain"/>
    <property type="match status" value="1"/>
</dbReference>
<evidence type="ECO:0000256" key="5">
    <source>
        <dbReference type="ARBA" id="ARBA00022723"/>
    </source>
</evidence>
<dbReference type="Gene3D" id="3.30.1490.190">
    <property type="match status" value="1"/>
</dbReference>
<dbReference type="EMBL" id="JAGEMK010000012">
    <property type="protein sequence ID" value="MBO1753349.1"/>
    <property type="molecule type" value="Genomic_DNA"/>
</dbReference>
<dbReference type="InterPro" id="IPR036388">
    <property type="entry name" value="WH-like_DNA-bd_sf"/>
</dbReference>
<keyword evidence="6 11" id="KW-0862">Zinc</keyword>
<dbReference type="GO" id="GO:0045892">
    <property type="term" value="P:negative regulation of DNA-templated transcription"/>
    <property type="evidence" value="ECO:0007669"/>
    <property type="project" value="TreeGrafter"/>
</dbReference>
<dbReference type="InterPro" id="IPR036390">
    <property type="entry name" value="WH_DNA-bd_sf"/>
</dbReference>
<evidence type="ECO:0000256" key="3">
    <source>
        <dbReference type="ARBA" id="ARBA00022490"/>
    </source>
</evidence>
<dbReference type="PANTHER" id="PTHR33202:SF18">
    <property type="entry name" value="TRANSCRIPTIONAL REGULATOR FURA"/>
    <property type="match status" value="1"/>
</dbReference>
<dbReference type="PANTHER" id="PTHR33202">
    <property type="entry name" value="ZINC UPTAKE REGULATION PROTEIN"/>
    <property type="match status" value="1"/>
</dbReference>
<keyword evidence="8" id="KW-0805">Transcription regulation</keyword>
<evidence type="ECO:0000256" key="8">
    <source>
        <dbReference type="ARBA" id="ARBA00023015"/>
    </source>
</evidence>
<keyword evidence="9" id="KW-0238">DNA-binding</keyword>
<evidence type="ECO:0000313" key="13">
    <source>
        <dbReference type="EMBL" id="MBO1753349.1"/>
    </source>
</evidence>
<dbReference type="RefSeq" id="WP_208057039.1">
    <property type="nucleotide sequence ID" value="NZ_JAGEMK010000012.1"/>
</dbReference>
<evidence type="ECO:0000256" key="9">
    <source>
        <dbReference type="ARBA" id="ARBA00023125"/>
    </source>
</evidence>
<dbReference type="InterPro" id="IPR043135">
    <property type="entry name" value="Fur_C"/>
</dbReference>
<evidence type="ECO:0000256" key="2">
    <source>
        <dbReference type="ARBA" id="ARBA00007957"/>
    </source>
</evidence>
<evidence type="ECO:0000256" key="7">
    <source>
        <dbReference type="ARBA" id="ARBA00023004"/>
    </source>
</evidence>
<evidence type="ECO:0000256" key="6">
    <source>
        <dbReference type="ARBA" id="ARBA00022833"/>
    </source>
</evidence>
<accession>A0A939LWA9</accession>
<sequence>MADDVPTRLRAAGLRVTSPRVAVYGALEAARLAGRHLTAAEVAEQVRGQIGAVSTQAIYDCLDALGGAALVRRIEPAGHPALYESRVGDNHHHLVCRSCGATADVDCTHGSAPCLTPSDDLGFVVDEAEVIFWGLCAGCAAAAAGRPEQQDQADLATSGRPRRGPVGAVAPLH</sequence>
<feature type="binding site" evidence="11">
    <location>
        <position position="139"/>
    </location>
    <ligand>
        <name>Zn(2+)</name>
        <dbReference type="ChEBI" id="CHEBI:29105"/>
    </ligand>
</feature>
<feature type="binding site" evidence="11">
    <location>
        <position position="99"/>
    </location>
    <ligand>
        <name>Zn(2+)</name>
        <dbReference type="ChEBI" id="CHEBI:29105"/>
    </ligand>
</feature>
<dbReference type="SUPFAM" id="SSF46785">
    <property type="entry name" value="Winged helix' DNA-binding domain"/>
    <property type="match status" value="1"/>
</dbReference>
<organism evidence="13 14">
    <name type="scientific">Actinotalea soli</name>
    <dbReference type="NCBI Taxonomy" id="2819234"/>
    <lineage>
        <taxon>Bacteria</taxon>
        <taxon>Bacillati</taxon>
        <taxon>Actinomycetota</taxon>
        <taxon>Actinomycetes</taxon>
        <taxon>Micrococcales</taxon>
        <taxon>Cellulomonadaceae</taxon>
        <taxon>Actinotalea</taxon>
    </lineage>
</organism>
<dbReference type="Pfam" id="PF01475">
    <property type="entry name" value="FUR"/>
    <property type="match status" value="1"/>
</dbReference>
<gene>
    <name evidence="13" type="ORF">J4G33_16185</name>
</gene>
<name>A0A939LWA9_9CELL</name>
<keyword evidence="10" id="KW-0804">Transcription</keyword>
<dbReference type="GO" id="GO:1900376">
    <property type="term" value="P:regulation of secondary metabolite biosynthetic process"/>
    <property type="evidence" value="ECO:0007669"/>
    <property type="project" value="TreeGrafter"/>
</dbReference>
<dbReference type="GO" id="GO:0008270">
    <property type="term" value="F:zinc ion binding"/>
    <property type="evidence" value="ECO:0007669"/>
    <property type="project" value="TreeGrafter"/>
</dbReference>
<keyword evidence="3" id="KW-0963">Cytoplasm</keyword>
<keyword evidence="7" id="KW-0408">Iron</keyword>
<dbReference type="GO" id="GO:0003700">
    <property type="term" value="F:DNA-binding transcription factor activity"/>
    <property type="evidence" value="ECO:0007669"/>
    <property type="project" value="InterPro"/>
</dbReference>
<protein>
    <submittedName>
        <fullName evidence="13">Transcriptional repressor</fullName>
    </submittedName>
</protein>
<evidence type="ECO:0000256" key="1">
    <source>
        <dbReference type="ARBA" id="ARBA00004496"/>
    </source>
</evidence>
<dbReference type="GO" id="GO:0000976">
    <property type="term" value="F:transcription cis-regulatory region binding"/>
    <property type="evidence" value="ECO:0007669"/>
    <property type="project" value="TreeGrafter"/>
</dbReference>
<dbReference type="CDD" id="cd07153">
    <property type="entry name" value="Fur_like"/>
    <property type="match status" value="1"/>
</dbReference>
<dbReference type="AlphaFoldDB" id="A0A939LWA9"/>
<evidence type="ECO:0000256" key="12">
    <source>
        <dbReference type="SAM" id="MobiDB-lite"/>
    </source>
</evidence>
<comment type="subcellular location">
    <subcellularLocation>
        <location evidence="1">Cytoplasm</location>
    </subcellularLocation>
</comment>
<keyword evidence="14" id="KW-1185">Reference proteome</keyword>
<feature type="binding site" evidence="11">
    <location>
        <position position="96"/>
    </location>
    <ligand>
        <name>Zn(2+)</name>
        <dbReference type="ChEBI" id="CHEBI:29105"/>
    </ligand>
</feature>
<keyword evidence="4" id="KW-0678">Repressor</keyword>
<feature type="binding site" evidence="11">
    <location>
        <position position="136"/>
    </location>
    <ligand>
        <name>Zn(2+)</name>
        <dbReference type="ChEBI" id="CHEBI:29105"/>
    </ligand>
</feature>
<evidence type="ECO:0000256" key="4">
    <source>
        <dbReference type="ARBA" id="ARBA00022491"/>
    </source>
</evidence>
<dbReference type="InterPro" id="IPR002481">
    <property type="entry name" value="FUR"/>
</dbReference>
<comment type="caution">
    <text evidence="13">The sequence shown here is derived from an EMBL/GenBank/DDBJ whole genome shotgun (WGS) entry which is preliminary data.</text>
</comment>
<keyword evidence="5 11" id="KW-0479">Metal-binding</keyword>
<evidence type="ECO:0000256" key="11">
    <source>
        <dbReference type="PIRSR" id="PIRSR602481-1"/>
    </source>
</evidence>